<comment type="caution">
    <text evidence="3">The sequence shown here is derived from an EMBL/GenBank/DDBJ whole genome shotgun (WGS) entry which is preliminary data.</text>
</comment>
<dbReference type="InterPro" id="IPR018488">
    <property type="entry name" value="cNMP-bd_CS"/>
</dbReference>
<evidence type="ECO:0000313" key="3">
    <source>
        <dbReference type="EMBL" id="DAZ99605.1"/>
    </source>
</evidence>
<feature type="region of interest" description="Disordered" evidence="1">
    <location>
        <begin position="1"/>
        <end position="20"/>
    </location>
</feature>
<dbReference type="InterPro" id="IPR000595">
    <property type="entry name" value="cNMP-bd_dom"/>
</dbReference>
<dbReference type="SMART" id="SM00100">
    <property type="entry name" value="cNMP"/>
    <property type="match status" value="2"/>
</dbReference>
<feature type="domain" description="Cyclic nucleotide-binding" evidence="2">
    <location>
        <begin position="257"/>
        <end position="382"/>
    </location>
</feature>
<feature type="region of interest" description="Disordered" evidence="1">
    <location>
        <begin position="584"/>
        <end position="618"/>
    </location>
</feature>
<keyword evidence="4" id="KW-1185">Reference proteome</keyword>
<feature type="region of interest" description="Disordered" evidence="1">
    <location>
        <begin position="29"/>
        <end position="49"/>
    </location>
</feature>
<dbReference type="InterPro" id="IPR018490">
    <property type="entry name" value="cNMP-bd_dom_sf"/>
</dbReference>
<reference evidence="3" key="2">
    <citation type="journal article" date="2023" name="Microbiol Resour">
        <title>Decontamination and Annotation of the Draft Genome Sequence of the Oomycete Lagenidium giganteum ARSEF 373.</title>
        <authorList>
            <person name="Morgan W.R."/>
            <person name="Tartar A."/>
        </authorList>
    </citation>
    <scope>NUCLEOTIDE SEQUENCE</scope>
    <source>
        <strain evidence="3">ARSEF 373</strain>
    </source>
</reference>
<dbReference type="Gene3D" id="2.60.120.10">
    <property type="entry name" value="Jelly Rolls"/>
    <property type="match status" value="2"/>
</dbReference>
<sequence>MPSHSPVMSPRTPRTPRALVRASSVVLSASVAESDNDEDNSVFDPLSEGRGSEAKRLTLLMRGRVIEQLKHDLRRRDSYLRNKLDKISESNDTASSDDAAQPSSSVPSLPPFLSNSSNSMSPMSSPPMTPSGSSRFQLGYVMEDQSDGLDELSASSVSINRQKELIFHAVLSLWINLPLAAAFRQLKEASRAATDPSSIPSSVNLNDEAKRILMLSEAVRAASDAPTNSSGDNVAVKHSRKDTDLLVVWAKQMHSKTFRGVDDAPIREVMRYVRFRMYQDGESLFYEGDLGDVFYILFHGTVAVFVGLQVKPKSVAYRRQNRFSGEKIDASLLGKRVFTYRTGESFGETAMFTNDSTRTASAIAVGPCQVCELSKDVYKRTLRKYHQKFFEQAQKLNFLQRVPLFQTWQRTRLSGIADVLEKRRLNYGDHIVTENVSVPSGCYLVLAGSIKLYKQVEVPSSSIFNSISVTSGKGNKLRKRTNKARGHMNVELQTLNPGDVVALEALLEPEHKAEYTAVAASASAEVYLLRELDARNIIGVAQSAFGQKIRSLIDTTRRQHQTRLSTVKKTFEEQELIKEDVQLFPDQFGDPEQPAEATKSPKDKGNMRSPRPRDSSVPLGLAAAAPVDANGTASFIRNGAAPYLPNIKAANLFADSSQTTATQQPSAPTRPFANVQAPILVESEDISVVSSPKMLSTCVKKFIFEHSDTLAIDYVDRLKGQFPPPPLTSRAVSEGSGLASLYTPMASWTAVRGKQEREEQRVLEHQMKQLYDNKMHWDARSKAFVLTPLDTNLAHSTNVQAVITARSPQPPANPPPLTAGGNNNRQLYQQLKTTQESARKIVENHLRKVSQRQTHPNGDASFLHFF</sequence>
<dbReference type="PROSITE" id="PS00889">
    <property type="entry name" value="CNMP_BINDING_2"/>
    <property type="match status" value="1"/>
</dbReference>
<accession>A0AAV2YXA5</accession>
<evidence type="ECO:0000256" key="1">
    <source>
        <dbReference type="SAM" id="MobiDB-lite"/>
    </source>
</evidence>
<dbReference type="GO" id="GO:0034236">
    <property type="term" value="F:protein kinase A catalytic subunit binding"/>
    <property type="evidence" value="ECO:0007669"/>
    <property type="project" value="TreeGrafter"/>
</dbReference>
<dbReference type="InterPro" id="IPR014710">
    <property type="entry name" value="RmlC-like_jellyroll"/>
</dbReference>
<feature type="compositionally biased region" description="Low complexity" evidence="1">
    <location>
        <begin position="94"/>
        <end position="123"/>
    </location>
</feature>
<dbReference type="CDD" id="cd00038">
    <property type="entry name" value="CAP_ED"/>
    <property type="match status" value="1"/>
</dbReference>
<dbReference type="PROSITE" id="PS50042">
    <property type="entry name" value="CNMP_BINDING_3"/>
    <property type="match status" value="2"/>
</dbReference>
<feature type="domain" description="Cyclic nucleotide-binding" evidence="2">
    <location>
        <begin position="404"/>
        <end position="539"/>
    </location>
</feature>
<name>A0AAV2YXA5_9STRA</name>
<dbReference type="PANTHER" id="PTHR11635">
    <property type="entry name" value="CAMP-DEPENDENT PROTEIN KINASE REGULATORY CHAIN"/>
    <property type="match status" value="1"/>
</dbReference>
<reference evidence="3" key="1">
    <citation type="submission" date="2022-11" db="EMBL/GenBank/DDBJ databases">
        <authorList>
            <person name="Morgan W.R."/>
            <person name="Tartar A."/>
        </authorList>
    </citation>
    <scope>NUCLEOTIDE SEQUENCE</scope>
    <source>
        <strain evidence="3">ARSEF 373</strain>
    </source>
</reference>
<protein>
    <recommendedName>
        <fullName evidence="2">Cyclic nucleotide-binding domain-containing protein</fullName>
    </recommendedName>
</protein>
<gene>
    <name evidence="3" type="ORF">N0F65_001433</name>
</gene>
<dbReference type="InterPro" id="IPR050503">
    <property type="entry name" value="cAMP-dep_PK_reg_su-like"/>
</dbReference>
<dbReference type="GO" id="GO:0005952">
    <property type="term" value="C:cAMP-dependent protein kinase complex"/>
    <property type="evidence" value="ECO:0007669"/>
    <property type="project" value="InterPro"/>
</dbReference>
<evidence type="ECO:0000259" key="2">
    <source>
        <dbReference type="PROSITE" id="PS50042"/>
    </source>
</evidence>
<dbReference type="GO" id="GO:0005829">
    <property type="term" value="C:cytosol"/>
    <property type="evidence" value="ECO:0007669"/>
    <property type="project" value="TreeGrafter"/>
</dbReference>
<feature type="region of interest" description="Disordered" evidence="1">
    <location>
        <begin position="88"/>
        <end position="135"/>
    </location>
</feature>
<organism evidence="3 4">
    <name type="scientific">Lagenidium giganteum</name>
    <dbReference type="NCBI Taxonomy" id="4803"/>
    <lineage>
        <taxon>Eukaryota</taxon>
        <taxon>Sar</taxon>
        <taxon>Stramenopiles</taxon>
        <taxon>Oomycota</taxon>
        <taxon>Peronosporomycetes</taxon>
        <taxon>Pythiales</taxon>
        <taxon>Pythiaceae</taxon>
    </lineage>
</organism>
<evidence type="ECO:0000313" key="4">
    <source>
        <dbReference type="Proteomes" id="UP001146120"/>
    </source>
</evidence>
<dbReference type="PANTHER" id="PTHR11635:SF166">
    <property type="entry name" value="CYCLIC NUCLEOTIDE-BINDING DOMAIN-CONTAINING PROTEIN"/>
    <property type="match status" value="1"/>
</dbReference>
<dbReference type="Proteomes" id="UP001146120">
    <property type="component" value="Unassembled WGS sequence"/>
</dbReference>
<dbReference type="GO" id="GO:0030552">
    <property type="term" value="F:cAMP binding"/>
    <property type="evidence" value="ECO:0007669"/>
    <property type="project" value="TreeGrafter"/>
</dbReference>
<dbReference type="PRINTS" id="PR00103">
    <property type="entry name" value="CAMPKINASE"/>
</dbReference>
<dbReference type="EMBL" id="DAKRPA010000080">
    <property type="protein sequence ID" value="DAZ99605.1"/>
    <property type="molecule type" value="Genomic_DNA"/>
</dbReference>
<dbReference type="Pfam" id="PF00027">
    <property type="entry name" value="cNMP_binding"/>
    <property type="match status" value="1"/>
</dbReference>
<feature type="compositionally biased region" description="Basic and acidic residues" evidence="1">
    <location>
        <begin position="599"/>
        <end position="614"/>
    </location>
</feature>
<proteinExistence type="predicted"/>
<dbReference type="GO" id="GO:0004862">
    <property type="term" value="F:cAMP-dependent protein kinase inhibitor activity"/>
    <property type="evidence" value="ECO:0007669"/>
    <property type="project" value="TreeGrafter"/>
</dbReference>
<dbReference type="AlphaFoldDB" id="A0AAV2YXA5"/>
<dbReference type="SUPFAM" id="SSF51206">
    <property type="entry name" value="cAMP-binding domain-like"/>
    <property type="match status" value="2"/>
</dbReference>